<evidence type="ECO:0000313" key="2">
    <source>
        <dbReference type="EMBL" id="CAF1444132.1"/>
    </source>
</evidence>
<accession>A0A818NJH6</accession>
<evidence type="ECO:0000313" key="7">
    <source>
        <dbReference type="Proteomes" id="UP000663874"/>
    </source>
</evidence>
<evidence type="ECO:0000313" key="5">
    <source>
        <dbReference type="EMBL" id="CAF3964714.1"/>
    </source>
</evidence>
<keyword evidence="1" id="KW-1133">Transmembrane helix</keyword>
<keyword evidence="1" id="KW-0812">Transmembrane</keyword>
<name>A0A818NJH6_9BILA</name>
<proteinExistence type="predicted"/>
<evidence type="ECO:0000313" key="4">
    <source>
        <dbReference type="EMBL" id="CAF3605944.1"/>
    </source>
</evidence>
<dbReference type="EMBL" id="CAJOAX010005929">
    <property type="protein sequence ID" value="CAF3964714.1"/>
    <property type="molecule type" value="Genomic_DNA"/>
</dbReference>
<evidence type="ECO:0000256" key="1">
    <source>
        <dbReference type="SAM" id="Phobius"/>
    </source>
</evidence>
<dbReference type="Proteomes" id="UP000663870">
    <property type="component" value="Unassembled WGS sequence"/>
</dbReference>
<organism evidence="4 7">
    <name type="scientific">Rotaria sordida</name>
    <dbReference type="NCBI Taxonomy" id="392033"/>
    <lineage>
        <taxon>Eukaryota</taxon>
        <taxon>Metazoa</taxon>
        <taxon>Spiralia</taxon>
        <taxon>Gnathifera</taxon>
        <taxon>Rotifera</taxon>
        <taxon>Eurotatoria</taxon>
        <taxon>Bdelloidea</taxon>
        <taxon>Philodinida</taxon>
        <taxon>Philodinidae</taxon>
        <taxon>Rotaria</taxon>
    </lineage>
</organism>
<comment type="caution">
    <text evidence="4">The sequence shown here is derived from an EMBL/GenBank/DDBJ whole genome shotgun (WGS) entry which is preliminary data.</text>
</comment>
<dbReference type="EMBL" id="CAJNOL010001970">
    <property type="protein sequence ID" value="CAF1444132.1"/>
    <property type="molecule type" value="Genomic_DNA"/>
</dbReference>
<feature type="transmembrane region" description="Helical" evidence="1">
    <location>
        <begin position="20"/>
        <end position="43"/>
    </location>
</feature>
<gene>
    <name evidence="4" type="ORF">FNK824_LOCUS3658</name>
    <name evidence="3" type="ORF">JBS370_LOCUS2646</name>
    <name evidence="2" type="ORF">JXQ802_LOCUS37185</name>
    <name evidence="5" type="ORF">OTI717_LOCUS27099</name>
</gene>
<keyword evidence="6" id="KW-1185">Reference proteome</keyword>
<dbReference type="Proteomes" id="UP000663874">
    <property type="component" value="Unassembled WGS sequence"/>
</dbReference>
<dbReference type="EMBL" id="CAJOBE010000252">
    <property type="protein sequence ID" value="CAF3605944.1"/>
    <property type="molecule type" value="Genomic_DNA"/>
</dbReference>
<evidence type="ECO:0000313" key="6">
    <source>
        <dbReference type="Proteomes" id="UP000663870"/>
    </source>
</evidence>
<dbReference type="AlphaFoldDB" id="A0A818NJH6"/>
<dbReference type="Proteomes" id="UP000663823">
    <property type="component" value="Unassembled WGS sequence"/>
</dbReference>
<dbReference type="Proteomes" id="UP000663836">
    <property type="component" value="Unassembled WGS sequence"/>
</dbReference>
<evidence type="ECO:0000313" key="3">
    <source>
        <dbReference type="EMBL" id="CAF3577679.1"/>
    </source>
</evidence>
<keyword evidence="1" id="KW-0472">Membrane</keyword>
<dbReference type="EMBL" id="CAJOBD010000106">
    <property type="protein sequence ID" value="CAF3577679.1"/>
    <property type="molecule type" value="Genomic_DNA"/>
</dbReference>
<sequence>MSASISNNQLFNGQFNAQIFVAIFVPAIFLFIIILTMLVFLIYRQPSDYDSYIINTEHEHYDNNKLNCKFEILSRTPTSYA</sequence>
<reference evidence="4" key="1">
    <citation type="submission" date="2021-02" db="EMBL/GenBank/DDBJ databases">
        <authorList>
            <person name="Nowell W R."/>
        </authorList>
    </citation>
    <scope>NUCLEOTIDE SEQUENCE</scope>
</reference>
<protein>
    <submittedName>
        <fullName evidence="4">Uncharacterized protein</fullName>
    </submittedName>
</protein>